<feature type="region of interest" description="Disordered" evidence="1">
    <location>
        <begin position="18"/>
        <end position="69"/>
    </location>
</feature>
<dbReference type="AlphaFoldDB" id="A0A6J4QBY6"/>
<evidence type="ECO:0000313" key="2">
    <source>
        <dbReference type="EMBL" id="CAA9439500.1"/>
    </source>
</evidence>
<organism evidence="2">
    <name type="scientific">uncultured Rubrobacteraceae bacterium</name>
    <dbReference type="NCBI Taxonomy" id="349277"/>
    <lineage>
        <taxon>Bacteria</taxon>
        <taxon>Bacillati</taxon>
        <taxon>Actinomycetota</taxon>
        <taxon>Rubrobacteria</taxon>
        <taxon>Rubrobacterales</taxon>
        <taxon>Rubrobacteraceae</taxon>
        <taxon>environmental samples</taxon>
    </lineage>
</organism>
<keyword evidence="2" id="KW-0418">Kinase</keyword>
<keyword evidence="2" id="KW-0548">Nucleotidyltransferase</keyword>
<feature type="compositionally biased region" description="Basic and acidic residues" evidence="1">
    <location>
        <begin position="60"/>
        <end position="69"/>
    </location>
</feature>
<gene>
    <name evidence="2" type="ORF">AVDCRST_MAG28-371</name>
</gene>
<feature type="non-terminal residue" evidence="2">
    <location>
        <position position="69"/>
    </location>
</feature>
<dbReference type="EC" id="2.7.7.62" evidence="2"/>
<sequence>GGVRAVRRVRRRVRCDFDTGERRGRARSGAGERGGTEVSGPPGPREPAGRRRSRRGALVHRRDYAEAEV</sequence>
<dbReference type="GO" id="GO:0008820">
    <property type="term" value="F:cobinamide phosphate guanylyltransferase activity"/>
    <property type="evidence" value="ECO:0007669"/>
    <property type="project" value="UniProtKB-EC"/>
</dbReference>
<name>A0A6J4QBY6_9ACTN</name>
<evidence type="ECO:0000256" key="1">
    <source>
        <dbReference type="SAM" id="MobiDB-lite"/>
    </source>
</evidence>
<protein>
    <submittedName>
        <fullName evidence="2">Adenosylcobinamide kinase / Adenosylcobinamide-phosphate guanylyltransferase</fullName>
        <ecNumber evidence="2">2.7.1.156</ecNumber>
        <ecNumber evidence="2">2.7.7.62</ecNumber>
    </submittedName>
</protein>
<proteinExistence type="predicted"/>
<dbReference type="EC" id="2.7.1.156" evidence="2"/>
<keyword evidence="2" id="KW-0808">Transferase</keyword>
<dbReference type="EMBL" id="CADCVE010000007">
    <property type="protein sequence ID" value="CAA9439500.1"/>
    <property type="molecule type" value="Genomic_DNA"/>
</dbReference>
<dbReference type="GO" id="GO:0043752">
    <property type="term" value="F:adenosylcobinamide kinase activity"/>
    <property type="evidence" value="ECO:0007669"/>
    <property type="project" value="UniProtKB-EC"/>
</dbReference>
<accession>A0A6J4QBY6</accession>
<feature type="non-terminal residue" evidence="2">
    <location>
        <position position="1"/>
    </location>
</feature>
<reference evidence="2" key="1">
    <citation type="submission" date="2020-02" db="EMBL/GenBank/DDBJ databases">
        <authorList>
            <person name="Meier V. D."/>
        </authorList>
    </citation>
    <scope>NUCLEOTIDE SEQUENCE</scope>
    <source>
        <strain evidence="2">AVDCRST_MAG28</strain>
    </source>
</reference>
<feature type="compositionally biased region" description="Basic residues" evidence="1">
    <location>
        <begin position="50"/>
        <end position="59"/>
    </location>
</feature>